<organism evidence="1 2">
    <name type="scientific">Caenorhabditis nigoni</name>
    <dbReference type="NCBI Taxonomy" id="1611254"/>
    <lineage>
        <taxon>Eukaryota</taxon>
        <taxon>Metazoa</taxon>
        <taxon>Ecdysozoa</taxon>
        <taxon>Nematoda</taxon>
        <taxon>Chromadorea</taxon>
        <taxon>Rhabditida</taxon>
        <taxon>Rhabditina</taxon>
        <taxon>Rhabditomorpha</taxon>
        <taxon>Rhabditoidea</taxon>
        <taxon>Rhabditidae</taxon>
        <taxon>Peloderinae</taxon>
        <taxon>Caenorhabditis</taxon>
    </lineage>
</organism>
<comment type="caution">
    <text evidence="1">The sequence shown here is derived from an EMBL/GenBank/DDBJ whole genome shotgun (WGS) entry which is preliminary data.</text>
</comment>
<dbReference type="AlphaFoldDB" id="A0A2G5V1E2"/>
<accession>A0A2G5V1E2</accession>
<reference evidence="2" key="1">
    <citation type="submission" date="2017-10" db="EMBL/GenBank/DDBJ databases">
        <title>Rapid genome shrinkage in a self-fertile nematode reveals novel sperm competition proteins.</title>
        <authorList>
            <person name="Yin D."/>
            <person name="Schwarz E.M."/>
            <person name="Thomas C.G."/>
            <person name="Felde R.L."/>
            <person name="Korf I.F."/>
            <person name="Cutter A.D."/>
            <person name="Schartner C.M."/>
            <person name="Ralston E.J."/>
            <person name="Meyer B.J."/>
            <person name="Haag E.S."/>
        </authorList>
    </citation>
    <scope>NUCLEOTIDE SEQUENCE [LARGE SCALE GENOMIC DNA]</scope>
    <source>
        <strain evidence="2">JU1422</strain>
    </source>
</reference>
<dbReference type="Proteomes" id="UP000230233">
    <property type="component" value="Chromosome II"/>
</dbReference>
<gene>
    <name evidence="1" type="primary">Cnig_chr_II.g5543</name>
    <name evidence="1" type="ORF">B9Z55_005543</name>
</gene>
<sequence>MQIKEQVSGFIHVHGSSGEMEHSILFCATPNGDQNSRQYRKGLSARARVTNHSVPIRREAIFSHTISGGDQSKSYGRSLWCLLFEIGQDFSPGEKTGVYSLQHKQRSIQYRITETYLFSRPFFSPGGPTTMQVQDVT</sequence>
<protein>
    <submittedName>
        <fullName evidence="1">Uncharacterized protein</fullName>
    </submittedName>
</protein>
<evidence type="ECO:0000313" key="2">
    <source>
        <dbReference type="Proteomes" id="UP000230233"/>
    </source>
</evidence>
<keyword evidence="2" id="KW-1185">Reference proteome</keyword>
<name>A0A2G5V1E2_9PELO</name>
<evidence type="ECO:0000313" key="1">
    <source>
        <dbReference type="EMBL" id="PIC45567.1"/>
    </source>
</evidence>
<proteinExistence type="predicted"/>
<dbReference type="EMBL" id="PDUG01000002">
    <property type="protein sequence ID" value="PIC45567.1"/>
    <property type="molecule type" value="Genomic_DNA"/>
</dbReference>